<evidence type="ECO:0000259" key="8">
    <source>
        <dbReference type="PROSITE" id="PS50902"/>
    </source>
</evidence>
<evidence type="ECO:0000313" key="9">
    <source>
        <dbReference type="EMBL" id="BBF94023.1"/>
    </source>
</evidence>
<keyword evidence="5 7" id="KW-0288">FMN</keyword>
<dbReference type="PROSITE" id="PS50902">
    <property type="entry name" value="FLAVODOXIN_LIKE"/>
    <property type="match status" value="1"/>
</dbReference>
<dbReference type="SUPFAM" id="SSF52218">
    <property type="entry name" value="Flavoproteins"/>
    <property type="match status" value="1"/>
</dbReference>
<dbReference type="NCBIfam" id="NF006736">
    <property type="entry name" value="PRK09267.1-2"/>
    <property type="match status" value="1"/>
</dbReference>
<dbReference type="Proteomes" id="UP000266934">
    <property type="component" value="Chromosome"/>
</dbReference>
<protein>
    <recommendedName>
        <fullName evidence="7">Flavodoxin</fullName>
    </recommendedName>
</protein>
<dbReference type="EMBL" id="AP018907">
    <property type="protein sequence ID" value="BBF94023.1"/>
    <property type="molecule type" value="Genomic_DNA"/>
</dbReference>
<feature type="domain" description="Flavodoxin-like" evidence="8">
    <location>
        <begin position="3"/>
        <end position="160"/>
    </location>
</feature>
<keyword evidence="4 7" id="KW-0285">Flavoprotein</keyword>
<dbReference type="InterPro" id="IPR010086">
    <property type="entry name" value="Flavodoxin_lc"/>
</dbReference>
<dbReference type="OrthoDB" id="359268at2"/>
<name>A0A348G390_9HYPH</name>
<dbReference type="InterPro" id="IPR008254">
    <property type="entry name" value="Flavodoxin/NO_synth"/>
</dbReference>
<dbReference type="Gene3D" id="3.40.50.360">
    <property type="match status" value="1"/>
</dbReference>
<sequence length="160" mass="16860">MSVNVIFGSDGGATKAVAARIAKHIQGRAIDIKTASVADFENCSLLILGAPTYGAGDLQADWESNIGKLTGAKLAGRKVALFGTGDQAGYPDSFVDAMGILYDYVVEQGAVVVGFTETAGYDYTASKAERDGRFVGLALDQDGQSSKTEKRITEWISRLA</sequence>
<evidence type="ECO:0000256" key="5">
    <source>
        <dbReference type="ARBA" id="ARBA00022643"/>
    </source>
</evidence>
<keyword evidence="3 7" id="KW-0813">Transport</keyword>
<keyword evidence="6 7" id="KW-0249">Electron transport</keyword>
<proteinExistence type="inferred from homology"/>
<comment type="similarity">
    <text evidence="2 7">Belongs to the flavodoxin family.</text>
</comment>
<evidence type="ECO:0000313" key="10">
    <source>
        <dbReference type="Proteomes" id="UP000266934"/>
    </source>
</evidence>
<dbReference type="NCBIfam" id="NF006739">
    <property type="entry name" value="PRK09267.1-5"/>
    <property type="match status" value="1"/>
</dbReference>
<evidence type="ECO:0000256" key="4">
    <source>
        <dbReference type="ARBA" id="ARBA00022630"/>
    </source>
</evidence>
<dbReference type="KEGG" id="blag:BLTE_27080"/>
<keyword evidence="10" id="KW-1185">Reference proteome</keyword>
<dbReference type="PROSITE" id="PS00201">
    <property type="entry name" value="FLAVODOXIN"/>
    <property type="match status" value="1"/>
</dbReference>
<dbReference type="InterPro" id="IPR001226">
    <property type="entry name" value="Flavodoxin_CS"/>
</dbReference>
<dbReference type="PIRSF" id="PIRSF038996">
    <property type="entry name" value="FldA"/>
    <property type="match status" value="1"/>
</dbReference>
<evidence type="ECO:0000256" key="1">
    <source>
        <dbReference type="ARBA" id="ARBA00001917"/>
    </source>
</evidence>
<evidence type="ECO:0000256" key="3">
    <source>
        <dbReference type="ARBA" id="ARBA00022448"/>
    </source>
</evidence>
<dbReference type="GO" id="GO:0010181">
    <property type="term" value="F:FMN binding"/>
    <property type="evidence" value="ECO:0007669"/>
    <property type="project" value="UniProtKB-UniRule"/>
</dbReference>
<evidence type="ECO:0000256" key="6">
    <source>
        <dbReference type="ARBA" id="ARBA00022982"/>
    </source>
</evidence>
<organism evidence="9 10">
    <name type="scientific">Blastochloris tepida</name>
    <dbReference type="NCBI Taxonomy" id="2233851"/>
    <lineage>
        <taxon>Bacteria</taxon>
        <taxon>Pseudomonadati</taxon>
        <taxon>Pseudomonadota</taxon>
        <taxon>Alphaproteobacteria</taxon>
        <taxon>Hyphomicrobiales</taxon>
        <taxon>Blastochloridaceae</taxon>
        <taxon>Blastochloris</taxon>
    </lineage>
</organism>
<dbReference type="PANTHER" id="PTHR42809">
    <property type="entry name" value="FLAVODOXIN 2"/>
    <property type="match status" value="1"/>
</dbReference>
<dbReference type="AlphaFoldDB" id="A0A348G390"/>
<dbReference type="InterPro" id="IPR050619">
    <property type="entry name" value="Flavodoxin"/>
</dbReference>
<evidence type="ECO:0000256" key="2">
    <source>
        <dbReference type="ARBA" id="ARBA00005267"/>
    </source>
</evidence>
<evidence type="ECO:0000256" key="7">
    <source>
        <dbReference type="PIRNR" id="PIRNR038996"/>
    </source>
</evidence>
<dbReference type="RefSeq" id="WP_126401176.1">
    <property type="nucleotide sequence ID" value="NZ_AP018907.1"/>
</dbReference>
<dbReference type="Pfam" id="PF00258">
    <property type="entry name" value="Flavodoxin_1"/>
    <property type="match status" value="1"/>
</dbReference>
<dbReference type="InterPro" id="IPR029039">
    <property type="entry name" value="Flavoprotein-like_sf"/>
</dbReference>
<accession>A0A348G390</accession>
<comment type="cofactor">
    <cofactor evidence="1 7">
        <name>FMN</name>
        <dbReference type="ChEBI" id="CHEBI:58210"/>
    </cofactor>
</comment>
<gene>
    <name evidence="9" type="ORF">BLTE_27080</name>
</gene>
<dbReference type="PANTHER" id="PTHR42809:SF1">
    <property type="entry name" value="FLAVODOXIN 1"/>
    <property type="match status" value="1"/>
</dbReference>
<comment type="function">
    <text evidence="7">Low-potential electron donor to a number of redox enzymes.</text>
</comment>
<reference evidence="9 10" key="1">
    <citation type="submission" date="2018-08" db="EMBL/GenBank/DDBJ databases">
        <title>Complete genome sequencing of Blastochloris tepida GI.</title>
        <authorList>
            <person name="Tsukatani Y."/>
            <person name="Mori H."/>
        </authorList>
    </citation>
    <scope>NUCLEOTIDE SEQUENCE [LARGE SCALE GENOMIC DNA]</scope>
    <source>
        <strain evidence="9 10">GI</strain>
    </source>
</reference>
<dbReference type="NCBIfam" id="TIGR01752">
    <property type="entry name" value="flav_long"/>
    <property type="match status" value="1"/>
</dbReference>
<dbReference type="GO" id="GO:0009055">
    <property type="term" value="F:electron transfer activity"/>
    <property type="evidence" value="ECO:0007669"/>
    <property type="project" value="UniProtKB-UniRule"/>
</dbReference>